<evidence type="ECO:0000313" key="2">
    <source>
        <dbReference type="EMBL" id="KAG1778953.1"/>
    </source>
</evidence>
<dbReference type="Pfam" id="PF12937">
    <property type="entry name" value="F-box-like"/>
    <property type="match status" value="1"/>
</dbReference>
<organism evidence="2 3">
    <name type="scientific">Suillus placidus</name>
    <dbReference type="NCBI Taxonomy" id="48579"/>
    <lineage>
        <taxon>Eukaryota</taxon>
        <taxon>Fungi</taxon>
        <taxon>Dikarya</taxon>
        <taxon>Basidiomycota</taxon>
        <taxon>Agaricomycotina</taxon>
        <taxon>Agaricomycetes</taxon>
        <taxon>Agaricomycetidae</taxon>
        <taxon>Boletales</taxon>
        <taxon>Suillineae</taxon>
        <taxon>Suillaceae</taxon>
        <taxon>Suillus</taxon>
    </lineage>
</organism>
<dbReference type="AlphaFoldDB" id="A0A9P7D4N0"/>
<proteinExistence type="predicted"/>
<name>A0A9P7D4N0_9AGAM</name>
<dbReference type="Proteomes" id="UP000714275">
    <property type="component" value="Unassembled WGS sequence"/>
</dbReference>
<evidence type="ECO:0000313" key="3">
    <source>
        <dbReference type="Proteomes" id="UP000714275"/>
    </source>
</evidence>
<protein>
    <recommendedName>
        <fullName evidence="1">F-box domain-containing protein</fullName>
    </recommendedName>
</protein>
<dbReference type="SUPFAM" id="SSF81383">
    <property type="entry name" value="F-box domain"/>
    <property type="match status" value="1"/>
</dbReference>
<evidence type="ECO:0000259" key="1">
    <source>
        <dbReference type="Pfam" id="PF12937"/>
    </source>
</evidence>
<gene>
    <name evidence="2" type="ORF">EV702DRAFT_933268</name>
</gene>
<dbReference type="EMBL" id="JABBWD010000013">
    <property type="protein sequence ID" value="KAG1778953.1"/>
    <property type="molecule type" value="Genomic_DNA"/>
</dbReference>
<reference evidence="2" key="1">
    <citation type="journal article" date="2020" name="New Phytol.">
        <title>Comparative genomics reveals dynamic genome evolution in host specialist ectomycorrhizal fungi.</title>
        <authorList>
            <person name="Lofgren L.A."/>
            <person name="Nguyen N.H."/>
            <person name="Vilgalys R."/>
            <person name="Ruytinx J."/>
            <person name="Liao H.L."/>
            <person name="Branco S."/>
            <person name="Kuo A."/>
            <person name="LaButti K."/>
            <person name="Lipzen A."/>
            <person name="Andreopoulos W."/>
            <person name="Pangilinan J."/>
            <person name="Riley R."/>
            <person name="Hundley H."/>
            <person name="Na H."/>
            <person name="Barry K."/>
            <person name="Grigoriev I.V."/>
            <person name="Stajich J.E."/>
            <person name="Kennedy P.G."/>
        </authorList>
    </citation>
    <scope>NUCLEOTIDE SEQUENCE</scope>
    <source>
        <strain evidence="2">DOB743</strain>
    </source>
</reference>
<dbReference type="Gene3D" id="1.20.1280.50">
    <property type="match status" value="1"/>
</dbReference>
<comment type="caution">
    <text evidence="2">The sequence shown here is derived from an EMBL/GenBank/DDBJ whole genome shotgun (WGS) entry which is preliminary data.</text>
</comment>
<feature type="non-terminal residue" evidence="2">
    <location>
        <position position="107"/>
    </location>
</feature>
<sequence length="107" mass="12631">AMNMHEELVSVMCRLPTEILCHIFIHCLPHTSYTLPNSKSPPMLLTRICRHWRDVATDMPSLWCRLSMNINRATGRNWRQAVFCYDSWLKRTRGRPLSLEIMCIKND</sequence>
<keyword evidence="3" id="KW-1185">Reference proteome</keyword>
<accession>A0A9P7D4N0</accession>
<feature type="non-terminal residue" evidence="2">
    <location>
        <position position="1"/>
    </location>
</feature>
<feature type="domain" description="F-box" evidence="1">
    <location>
        <begin position="12"/>
        <end position="67"/>
    </location>
</feature>
<dbReference type="InterPro" id="IPR036047">
    <property type="entry name" value="F-box-like_dom_sf"/>
</dbReference>
<dbReference type="OrthoDB" id="3252786at2759"/>
<dbReference type="InterPro" id="IPR001810">
    <property type="entry name" value="F-box_dom"/>
</dbReference>